<dbReference type="Proteomes" id="UP001501671">
    <property type="component" value="Unassembled WGS sequence"/>
</dbReference>
<proteinExistence type="predicted"/>
<evidence type="ECO:0000313" key="2">
    <source>
        <dbReference type="EMBL" id="GAA4338666.1"/>
    </source>
</evidence>
<name>A0ABP8HFL3_9BURK</name>
<gene>
    <name evidence="2" type="ORF">GCM10023144_35990</name>
</gene>
<evidence type="ECO:0000313" key="3">
    <source>
        <dbReference type="Proteomes" id="UP001501671"/>
    </source>
</evidence>
<accession>A0ABP8HFL3</accession>
<keyword evidence="3" id="KW-1185">Reference proteome</keyword>
<dbReference type="EMBL" id="BAABFO010000020">
    <property type="protein sequence ID" value="GAA4338666.1"/>
    <property type="molecule type" value="Genomic_DNA"/>
</dbReference>
<organism evidence="2 3">
    <name type="scientific">Pigmentiphaga soli</name>
    <dbReference type="NCBI Taxonomy" id="1007095"/>
    <lineage>
        <taxon>Bacteria</taxon>
        <taxon>Pseudomonadati</taxon>
        <taxon>Pseudomonadota</taxon>
        <taxon>Betaproteobacteria</taxon>
        <taxon>Burkholderiales</taxon>
        <taxon>Alcaligenaceae</taxon>
        <taxon>Pigmentiphaga</taxon>
    </lineage>
</organism>
<feature type="region of interest" description="Disordered" evidence="1">
    <location>
        <begin position="69"/>
        <end position="97"/>
    </location>
</feature>
<evidence type="ECO:0000256" key="1">
    <source>
        <dbReference type="SAM" id="MobiDB-lite"/>
    </source>
</evidence>
<protein>
    <submittedName>
        <fullName evidence="2">Uncharacterized protein</fullName>
    </submittedName>
</protein>
<sequence>MERTMSTPASAPVVKVVGANGQISLGKHLAGRQVLIEEQEPGVWLVRTATVIPDNERWLHEEPAASGLREAMDWAQSHPPSDEQADATLKRLRNRRA</sequence>
<reference evidence="3" key="1">
    <citation type="journal article" date="2019" name="Int. J. Syst. Evol. Microbiol.">
        <title>The Global Catalogue of Microorganisms (GCM) 10K type strain sequencing project: providing services to taxonomists for standard genome sequencing and annotation.</title>
        <authorList>
            <consortium name="The Broad Institute Genomics Platform"/>
            <consortium name="The Broad Institute Genome Sequencing Center for Infectious Disease"/>
            <person name="Wu L."/>
            <person name="Ma J."/>
        </authorList>
    </citation>
    <scope>NUCLEOTIDE SEQUENCE [LARGE SCALE GENOMIC DNA]</scope>
    <source>
        <strain evidence="3">JCM 17666</strain>
    </source>
</reference>
<comment type="caution">
    <text evidence="2">The sequence shown here is derived from an EMBL/GenBank/DDBJ whole genome shotgun (WGS) entry which is preliminary data.</text>
</comment>